<gene>
    <name evidence="2" type="ORF">BJ968_004212</name>
</gene>
<comment type="caution">
    <text evidence="2">The sequence shown here is derived from an EMBL/GenBank/DDBJ whole genome shotgun (WGS) entry which is preliminary data.</text>
</comment>
<feature type="domain" description="IraD/Gp25-like" evidence="1">
    <location>
        <begin position="36"/>
        <end position="119"/>
    </location>
</feature>
<keyword evidence="3" id="KW-1185">Reference proteome</keyword>
<dbReference type="Proteomes" id="UP000521922">
    <property type="component" value="Unassembled WGS sequence"/>
</dbReference>
<reference evidence="2 3" key="1">
    <citation type="submission" date="2020-07" db="EMBL/GenBank/DDBJ databases">
        <title>Sequencing the genomes of 1000 actinobacteria strains.</title>
        <authorList>
            <person name="Klenk H.-P."/>
        </authorList>
    </citation>
    <scope>NUCLEOTIDE SEQUENCE [LARGE SCALE GENOMIC DNA]</scope>
    <source>
        <strain evidence="2 3">DSM 7487</strain>
    </source>
</reference>
<accession>A0A7Y9DPZ0</accession>
<organism evidence="2 3">
    <name type="scientific">Kineococcus aurantiacus</name>
    <dbReference type="NCBI Taxonomy" id="37633"/>
    <lineage>
        <taxon>Bacteria</taxon>
        <taxon>Bacillati</taxon>
        <taxon>Actinomycetota</taxon>
        <taxon>Actinomycetes</taxon>
        <taxon>Kineosporiales</taxon>
        <taxon>Kineosporiaceae</taxon>
        <taxon>Kineococcus</taxon>
    </lineage>
</organism>
<name>A0A7Y9DPZ0_9ACTN</name>
<evidence type="ECO:0000313" key="2">
    <source>
        <dbReference type="EMBL" id="NYD24672.1"/>
    </source>
</evidence>
<dbReference type="RefSeq" id="WP_218885212.1">
    <property type="nucleotide sequence ID" value="NZ_BAAAGN010000013.1"/>
</dbReference>
<protein>
    <recommendedName>
        <fullName evidence="1">IraD/Gp25-like domain-containing protein</fullName>
    </recommendedName>
</protein>
<sequence length="136" mass="13866">MSDVLPAPGAAGGGRGPVAHPLAVDARGGTAGTDDDGHLRDLIEQVLFTVAGERLHRPTLGAGVGQLLFAPTGPEVAVTTQVVVQGALQQWLGDLLDVAEVRVTAEESALVVQVVYAARRSARPGTVRFALDGGAP</sequence>
<proteinExistence type="predicted"/>
<dbReference type="EMBL" id="JACCBB010000001">
    <property type="protein sequence ID" value="NYD24672.1"/>
    <property type="molecule type" value="Genomic_DNA"/>
</dbReference>
<dbReference type="InterPro" id="IPR007048">
    <property type="entry name" value="IraD/Gp25-like"/>
</dbReference>
<dbReference type="Pfam" id="PF04965">
    <property type="entry name" value="GPW_gp25"/>
    <property type="match status" value="1"/>
</dbReference>
<evidence type="ECO:0000259" key="1">
    <source>
        <dbReference type="Pfam" id="PF04965"/>
    </source>
</evidence>
<dbReference type="Gene3D" id="3.10.450.40">
    <property type="match status" value="1"/>
</dbReference>
<dbReference type="SUPFAM" id="SSF160719">
    <property type="entry name" value="gpW/gp25-like"/>
    <property type="match status" value="1"/>
</dbReference>
<evidence type="ECO:0000313" key="3">
    <source>
        <dbReference type="Proteomes" id="UP000521922"/>
    </source>
</evidence>
<dbReference type="AlphaFoldDB" id="A0A7Y9DPZ0"/>